<dbReference type="EMBL" id="CACSII010000001">
    <property type="protein sequence ID" value="CAA0084743.1"/>
    <property type="molecule type" value="Genomic_DNA"/>
</dbReference>
<dbReference type="Proteomes" id="UP000434580">
    <property type="component" value="Unassembled WGS sequence"/>
</dbReference>
<dbReference type="AlphaFoldDB" id="A0A5S9MQG2"/>
<organism evidence="1 2">
    <name type="scientific">BD1-7 clade bacterium</name>
    <dbReference type="NCBI Taxonomy" id="2029982"/>
    <lineage>
        <taxon>Bacteria</taxon>
        <taxon>Pseudomonadati</taxon>
        <taxon>Pseudomonadota</taxon>
        <taxon>Gammaproteobacteria</taxon>
        <taxon>Cellvibrionales</taxon>
        <taxon>Spongiibacteraceae</taxon>
        <taxon>BD1-7 clade</taxon>
    </lineage>
</organism>
<dbReference type="OrthoDB" id="4378831at2"/>
<gene>
    <name evidence="1" type="ORF">DPBNPPHM_00771</name>
</gene>
<sequence>MTTNTSPVMHARKKMRKTGVHLEYSKQYRVKLILLKPIVDWYVPCDFAGWDDNFLQAHRQFHNMSQKFSLLKNARMMSLIGEVGGHRVDLGKRWRKADKQPFVLCLKELLPGKPVEGELKVCLNDASGFFWNNRGSYQLEIETL</sequence>
<accession>A0A5S9MQG2</accession>
<dbReference type="Gene3D" id="2.60.120.430">
    <property type="entry name" value="Galactose-binding lectin"/>
    <property type="match status" value="1"/>
</dbReference>
<evidence type="ECO:0000313" key="2">
    <source>
        <dbReference type="Proteomes" id="UP000434580"/>
    </source>
</evidence>
<protein>
    <submittedName>
        <fullName evidence="1">Uncharacterized protein</fullName>
    </submittedName>
</protein>
<name>A0A5S9MQG2_9GAMM</name>
<proteinExistence type="predicted"/>
<evidence type="ECO:0000313" key="1">
    <source>
        <dbReference type="EMBL" id="CAA0084743.1"/>
    </source>
</evidence>
<reference evidence="1 2" key="1">
    <citation type="submission" date="2019-11" db="EMBL/GenBank/DDBJ databases">
        <authorList>
            <person name="Holert J."/>
        </authorList>
    </citation>
    <scope>NUCLEOTIDE SEQUENCE [LARGE SCALE GENOMIC DNA]</scope>
    <source>
        <strain evidence="1">BC5_2</strain>
    </source>
</reference>